<dbReference type="Pfam" id="PF13193">
    <property type="entry name" value="AMP-binding_C"/>
    <property type="match status" value="1"/>
</dbReference>
<gene>
    <name evidence="5" type="ORF">BECKMB1821H_GA0114242_10769</name>
    <name evidence="4" type="ORF">BECKMB1821I_GA0114274_101934</name>
</gene>
<dbReference type="PANTHER" id="PTHR44845">
    <property type="entry name" value="CARRIER DOMAIN-CONTAINING PROTEIN"/>
    <property type="match status" value="1"/>
</dbReference>
<dbReference type="InterPro" id="IPR000873">
    <property type="entry name" value="AMP-dep_synth/lig_dom"/>
</dbReference>
<dbReference type="AlphaFoldDB" id="A0A450XNR7"/>
<dbReference type="EMBL" id="CAADFQ010000019">
    <property type="protein sequence ID" value="VFK30962.1"/>
    <property type="molecule type" value="Genomic_DNA"/>
</dbReference>
<evidence type="ECO:0000256" key="1">
    <source>
        <dbReference type="ARBA" id="ARBA00022450"/>
    </source>
</evidence>
<keyword evidence="2" id="KW-0597">Phosphoprotein</keyword>
<dbReference type="PROSITE" id="PS00012">
    <property type="entry name" value="PHOSPHOPANTETHEINE"/>
    <property type="match status" value="1"/>
</dbReference>
<dbReference type="Pfam" id="PF00501">
    <property type="entry name" value="AMP-binding"/>
    <property type="match status" value="1"/>
</dbReference>
<dbReference type="PANTHER" id="PTHR44845:SF6">
    <property type="entry name" value="BETA-ALANINE-ACTIVATING ENZYME"/>
    <property type="match status" value="1"/>
</dbReference>
<name>A0A450XNR7_9GAMM</name>
<dbReference type="GO" id="GO:0044550">
    <property type="term" value="P:secondary metabolite biosynthetic process"/>
    <property type="evidence" value="ECO:0007669"/>
    <property type="project" value="UniProtKB-ARBA"/>
</dbReference>
<dbReference type="Gene3D" id="2.30.38.10">
    <property type="entry name" value="Luciferase, Domain 3"/>
    <property type="match status" value="1"/>
</dbReference>
<dbReference type="EMBL" id="CAADGH010000076">
    <property type="protein sequence ID" value="VFK76810.1"/>
    <property type="molecule type" value="Genomic_DNA"/>
</dbReference>
<dbReference type="Gene3D" id="3.40.50.720">
    <property type="entry name" value="NAD(P)-binding Rossmann-like Domain"/>
    <property type="match status" value="1"/>
</dbReference>
<accession>A0A450XNR7</accession>
<dbReference type="Gene3D" id="3.30.300.30">
    <property type="match status" value="1"/>
</dbReference>
<dbReference type="InterPro" id="IPR045851">
    <property type="entry name" value="AMP-bd_C_sf"/>
</dbReference>
<protein>
    <submittedName>
        <fullName evidence="4">Amino acid adenylation domain-containing protein/thioester reductase domain-containing protein</fullName>
    </submittedName>
</protein>
<dbReference type="GO" id="GO:0043041">
    <property type="term" value="P:amino acid activation for nonribosomal peptide biosynthetic process"/>
    <property type="evidence" value="ECO:0007669"/>
    <property type="project" value="UniProtKB-ARBA"/>
</dbReference>
<dbReference type="InterPro" id="IPR010071">
    <property type="entry name" value="AA_adenyl_dom"/>
</dbReference>
<dbReference type="InterPro" id="IPR013120">
    <property type="entry name" value="FAR_NAD-bd"/>
</dbReference>
<evidence type="ECO:0000313" key="5">
    <source>
        <dbReference type="EMBL" id="VFK76810.1"/>
    </source>
</evidence>
<dbReference type="Gene3D" id="3.40.50.980">
    <property type="match status" value="2"/>
</dbReference>
<evidence type="ECO:0000256" key="2">
    <source>
        <dbReference type="ARBA" id="ARBA00022553"/>
    </source>
</evidence>
<dbReference type="InterPro" id="IPR020845">
    <property type="entry name" value="AMP-binding_CS"/>
</dbReference>
<feature type="domain" description="Carrier" evidence="3">
    <location>
        <begin position="522"/>
        <end position="598"/>
    </location>
</feature>
<dbReference type="InterPro" id="IPR036291">
    <property type="entry name" value="NAD(P)-bd_dom_sf"/>
</dbReference>
<reference evidence="4" key="1">
    <citation type="submission" date="2019-02" db="EMBL/GenBank/DDBJ databases">
        <authorList>
            <person name="Gruber-Vodicka R. H."/>
            <person name="Seah K. B. B."/>
        </authorList>
    </citation>
    <scope>NUCLEOTIDE SEQUENCE</scope>
    <source>
        <strain evidence="5">BECK_BZ198</strain>
        <strain evidence="4">BECK_BZ199</strain>
    </source>
</reference>
<dbReference type="SUPFAM" id="SSF47336">
    <property type="entry name" value="ACP-like"/>
    <property type="match status" value="1"/>
</dbReference>
<dbReference type="SUPFAM" id="SSF56801">
    <property type="entry name" value="Acetyl-CoA synthetase-like"/>
    <property type="match status" value="1"/>
</dbReference>
<dbReference type="CDD" id="cd05235">
    <property type="entry name" value="SDR_e1"/>
    <property type="match status" value="1"/>
</dbReference>
<dbReference type="InterPro" id="IPR010080">
    <property type="entry name" value="Thioester_reductase-like_dom"/>
</dbReference>
<sequence>MGDIGLYTIPELFQIQVEKTPQAVAIAFESRQLTYRELNAKANRLAHHLRSLGVEPKTLVGICVERSMDMVVGLLGILKAGGAYVPLDPTYPQERLAFMLSDTRAPVLLLQSKLAAEFSEYQGRMVFLDTDWEKIAIASQTNPINGARSEDLAYVTYTSGTTGKPKGAMMSHLAICQSWRWLQSAFPFTPKDRVLHKAPLGFDVSSRWELFWPLMAGACVILARPEGEKDTAYQVRLIRQQKITVAYFVSSVLGIFVEEPGLGTRASLRRIFVGGETVPFPLKQRFFQCMSDCDLVEIYGATETIVVSSRLCRPSDPSHRFSITRPIPGLPIHILDKQRKPVPAGEVGELHVGGEFLVRGYLNHSALTAEKFIPNPFDKSRSNRLYATGDLARHLPDGDIELRGRVDHQVKVRGLRIELGEIEEVLNRHPAIKQAIVLVREDIPGDKRLIAYITGYPSQKCEIPIVPELRRFVREKLPAYMVPSTFVVPDKLPLTPNGKIDRQSLPVPDRPARPVLTQAFVASHTPVEAKLAEVWERVLNIRPIGLHDDFFQSGGDSLLAIRLLFEVRHAFGIDLPLRTLLEGESTVAGMVAALDTYRHSKEATSVEGMTVKELLSDAVLEPTIRAVLDPVGSASQPRAILVTGTTGFLGAFLLDQLLQQTKARIHCLVRGCNTPAQGKRKIVNNLKRYLLYPDSSDARIIPVIGDLSKPLLGLHERQFQQLAREIDLIYHAATFLNLAYPYTTLRDTNVRGTREILRLASQIKSKPIHFVSSPAVFKSTGYFNKPSIREEDPIEDCAVVYGGYAQSKWVEEQLLEIARSRGMPINIYRPGSISGHSKTGASNTDQVMERLLKSFVEQGCAPQMDITFDFTPVDYVSQAILYLSRQKSCIGKNFHLINPNFLHIRDLAQLIGSIGYPVEQIEHTQWESKMREVILDSKQNVLDPILPFITANIPGTQQTYLEASSFSPRLDCENAVKGLSGSSIACPPVNSELLSLYLHTAILQK</sequence>
<dbReference type="NCBIfam" id="TIGR01733">
    <property type="entry name" value="AA-adenyl-dom"/>
    <property type="match status" value="1"/>
</dbReference>
<dbReference type="FunFam" id="3.40.50.12780:FF:000012">
    <property type="entry name" value="Non-ribosomal peptide synthetase"/>
    <property type="match status" value="1"/>
</dbReference>
<evidence type="ECO:0000259" key="3">
    <source>
        <dbReference type="PROSITE" id="PS50075"/>
    </source>
</evidence>
<dbReference type="InterPro" id="IPR025110">
    <property type="entry name" value="AMP-bd_C"/>
</dbReference>
<dbReference type="FunFam" id="3.30.300.30:FF:000010">
    <property type="entry name" value="Enterobactin synthetase component F"/>
    <property type="match status" value="1"/>
</dbReference>
<dbReference type="PROSITE" id="PS00455">
    <property type="entry name" value="AMP_BINDING"/>
    <property type="match status" value="1"/>
</dbReference>
<dbReference type="Pfam" id="PF00550">
    <property type="entry name" value="PP-binding"/>
    <property type="match status" value="1"/>
</dbReference>
<dbReference type="CDD" id="cd17646">
    <property type="entry name" value="A_NRPS_AB3403-like"/>
    <property type="match status" value="1"/>
</dbReference>
<dbReference type="InterPro" id="IPR009081">
    <property type="entry name" value="PP-bd_ACP"/>
</dbReference>
<dbReference type="NCBIfam" id="TIGR01746">
    <property type="entry name" value="Thioester-redct"/>
    <property type="match status" value="1"/>
</dbReference>
<dbReference type="Gene3D" id="1.10.1200.10">
    <property type="entry name" value="ACP-like"/>
    <property type="match status" value="1"/>
</dbReference>
<dbReference type="InterPro" id="IPR036736">
    <property type="entry name" value="ACP-like_sf"/>
</dbReference>
<dbReference type="InterPro" id="IPR006162">
    <property type="entry name" value="Ppantetheine_attach_site"/>
</dbReference>
<dbReference type="SUPFAM" id="SSF51735">
    <property type="entry name" value="NAD(P)-binding Rossmann-fold domains"/>
    <property type="match status" value="1"/>
</dbReference>
<proteinExistence type="predicted"/>
<organism evidence="4">
    <name type="scientific">Candidatus Kentrum sp. MB</name>
    <dbReference type="NCBI Taxonomy" id="2138164"/>
    <lineage>
        <taxon>Bacteria</taxon>
        <taxon>Pseudomonadati</taxon>
        <taxon>Pseudomonadota</taxon>
        <taxon>Gammaproteobacteria</taxon>
        <taxon>Candidatus Kentrum</taxon>
    </lineage>
</organism>
<evidence type="ECO:0000313" key="4">
    <source>
        <dbReference type="EMBL" id="VFK30962.1"/>
    </source>
</evidence>
<dbReference type="PROSITE" id="PS50075">
    <property type="entry name" value="CARRIER"/>
    <property type="match status" value="1"/>
</dbReference>
<keyword evidence="1" id="KW-0596">Phosphopantetheine</keyword>
<dbReference type="FunFam" id="3.40.50.980:FF:000001">
    <property type="entry name" value="Non-ribosomal peptide synthetase"/>
    <property type="match status" value="1"/>
</dbReference>
<dbReference type="Pfam" id="PF07993">
    <property type="entry name" value="NAD_binding_4"/>
    <property type="match status" value="1"/>
</dbReference>